<proteinExistence type="predicted"/>
<keyword evidence="1" id="KW-0175">Coiled coil</keyword>
<evidence type="ECO:0000313" key="3">
    <source>
        <dbReference type="Proteomes" id="UP000179001"/>
    </source>
</evidence>
<name>A0A1F5T300_9BACT</name>
<sequence length="60" mass="7122">MGKAKKNFSLIQHRTDEQIKKLQEEVKQARQEAKDQDADILTLEELERKLLLNDKETEKK</sequence>
<dbReference type="AlphaFoldDB" id="A0A1F5T300"/>
<gene>
    <name evidence="2" type="ORF">A2478_01290</name>
</gene>
<comment type="caution">
    <text evidence="2">The sequence shown here is derived from an EMBL/GenBank/DDBJ whole genome shotgun (WGS) entry which is preliminary data.</text>
</comment>
<dbReference type="EMBL" id="MFGJ01000001">
    <property type="protein sequence ID" value="OGF33318.1"/>
    <property type="molecule type" value="Genomic_DNA"/>
</dbReference>
<organism evidence="2 3">
    <name type="scientific">Candidatus Falkowbacteria bacterium RIFOXYC2_FULL_36_12</name>
    <dbReference type="NCBI Taxonomy" id="1798002"/>
    <lineage>
        <taxon>Bacteria</taxon>
        <taxon>Candidatus Falkowiibacteriota</taxon>
    </lineage>
</organism>
<accession>A0A1F5T300</accession>
<protein>
    <submittedName>
        <fullName evidence="2">Uncharacterized protein</fullName>
    </submittedName>
</protein>
<feature type="coiled-coil region" evidence="1">
    <location>
        <begin position="12"/>
        <end position="46"/>
    </location>
</feature>
<evidence type="ECO:0000256" key="1">
    <source>
        <dbReference type="SAM" id="Coils"/>
    </source>
</evidence>
<dbReference type="Proteomes" id="UP000179001">
    <property type="component" value="Unassembled WGS sequence"/>
</dbReference>
<evidence type="ECO:0000313" key="2">
    <source>
        <dbReference type="EMBL" id="OGF33318.1"/>
    </source>
</evidence>
<reference evidence="2 3" key="1">
    <citation type="journal article" date="2016" name="Nat. Commun.">
        <title>Thousands of microbial genomes shed light on interconnected biogeochemical processes in an aquifer system.</title>
        <authorList>
            <person name="Anantharaman K."/>
            <person name="Brown C.T."/>
            <person name="Hug L.A."/>
            <person name="Sharon I."/>
            <person name="Castelle C.J."/>
            <person name="Probst A.J."/>
            <person name="Thomas B.C."/>
            <person name="Singh A."/>
            <person name="Wilkins M.J."/>
            <person name="Karaoz U."/>
            <person name="Brodie E.L."/>
            <person name="Williams K.H."/>
            <person name="Hubbard S.S."/>
            <person name="Banfield J.F."/>
        </authorList>
    </citation>
    <scope>NUCLEOTIDE SEQUENCE [LARGE SCALE GENOMIC DNA]</scope>
</reference>